<evidence type="ECO:0000313" key="2">
    <source>
        <dbReference type="EMBL" id="KAH8036892.1"/>
    </source>
</evidence>
<dbReference type="InterPro" id="IPR029526">
    <property type="entry name" value="PGBD"/>
</dbReference>
<dbReference type="AlphaFoldDB" id="A0A9J6ERU6"/>
<accession>A0A9J6ERU6</accession>
<gene>
    <name evidence="2" type="ORF">HPB51_006331</name>
</gene>
<dbReference type="PANTHER" id="PTHR47272">
    <property type="entry name" value="DDE_TNP_1_7 DOMAIN-CONTAINING PROTEIN"/>
    <property type="match status" value="1"/>
</dbReference>
<organism evidence="2 3">
    <name type="scientific">Rhipicephalus microplus</name>
    <name type="common">Cattle tick</name>
    <name type="synonym">Boophilus microplus</name>
    <dbReference type="NCBI Taxonomy" id="6941"/>
    <lineage>
        <taxon>Eukaryota</taxon>
        <taxon>Metazoa</taxon>
        <taxon>Ecdysozoa</taxon>
        <taxon>Arthropoda</taxon>
        <taxon>Chelicerata</taxon>
        <taxon>Arachnida</taxon>
        <taxon>Acari</taxon>
        <taxon>Parasitiformes</taxon>
        <taxon>Ixodida</taxon>
        <taxon>Ixodoidea</taxon>
        <taxon>Ixodidae</taxon>
        <taxon>Rhipicephalinae</taxon>
        <taxon>Rhipicephalus</taxon>
        <taxon>Boophilus</taxon>
    </lineage>
</organism>
<evidence type="ECO:0000259" key="1">
    <source>
        <dbReference type="Pfam" id="PF13843"/>
    </source>
</evidence>
<reference evidence="2" key="1">
    <citation type="journal article" date="2020" name="Cell">
        <title>Large-Scale Comparative Analyses of Tick Genomes Elucidate Their Genetic Diversity and Vector Capacities.</title>
        <authorList>
            <consortium name="Tick Genome and Microbiome Consortium (TIGMIC)"/>
            <person name="Jia N."/>
            <person name="Wang J."/>
            <person name="Shi W."/>
            <person name="Du L."/>
            <person name="Sun Y."/>
            <person name="Zhan W."/>
            <person name="Jiang J.F."/>
            <person name="Wang Q."/>
            <person name="Zhang B."/>
            <person name="Ji P."/>
            <person name="Bell-Sakyi L."/>
            <person name="Cui X.M."/>
            <person name="Yuan T.T."/>
            <person name="Jiang B.G."/>
            <person name="Yang W.F."/>
            <person name="Lam T.T."/>
            <person name="Chang Q.C."/>
            <person name="Ding S.J."/>
            <person name="Wang X.J."/>
            <person name="Zhu J.G."/>
            <person name="Ruan X.D."/>
            <person name="Zhao L."/>
            <person name="Wei J.T."/>
            <person name="Ye R.Z."/>
            <person name="Que T.C."/>
            <person name="Du C.H."/>
            <person name="Zhou Y.H."/>
            <person name="Cheng J.X."/>
            <person name="Dai P.F."/>
            <person name="Guo W.B."/>
            <person name="Han X.H."/>
            <person name="Huang E.J."/>
            <person name="Li L.F."/>
            <person name="Wei W."/>
            <person name="Gao Y.C."/>
            <person name="Liu J.Z."/>
            <person name="Shao H.Z."/>
            <person name="Wang X."/>
            <person name="Wang C.C."/>
            <person name="Yang T.C."/>
            <person name="Huo Q.B."/>
            <person name="Li W."/>
            <person name="Chen H.Y."/>
            <person name="Chen S.E."/>
            <person name="Zhou L.G."/>
            <person name="Ni X.B."/>
            <person name="Tian J.H."/>
            <person name="Sheng Y."/>
            <person name="Liu T."/>
            <person name="Pan Y.S."/>
            <person name="Xia L.Y."/>
            <person name="Li J."/>
            <person name="Zhao F."/>
            <person name="Cao W.C."/>
        </authorList>
    </citation>
    <scope>NUCLEOTIDE SEQUENCE</scope>
    <source>
        <strain evidence="2">Rmic-2018</strain>
    </source>
</reference>
<reference evidence="2" key="2">
    <citation type="submission" date="2021-09" db="EMBL/GenBank/DDBJ databases">
        <authorList>
            <person name="Jia N."/>
            <person name="Wang J."/>
            <person name="Shi W."/>
            <person name="Du L."/>
            <person name="Sun Y."/>
            <person name="Zhan W."/>
            <person name="Jiang J."/>
            <person name="Wang Q."/>
            <person name="Zhang B."/>
            <person name="Ji P."/>
            <person name="Sakyi L.B."/>
            <person name="Cui X."/>
            <person name="Yuan T."/>
            <person name="Jiang B."/>
            <person name="Yang W."/>
            <person name="Lam T.T.-Y."/>
            <person name="Chang Q."/>
            <person name="Ding S."/>
            <person name="Wang X."/>
            <person name="Zhu J."/>
            <person name="Ruan X."/>
            <person name="Zhao L."/>
            <person name="Wei J."/>
            <person name="Que T."/>
            <person name="Du C."/>
            <person name="Cheng J."/>
            <person name="Dai P."/>
            <person name="Han X."/>
            <person name="Huang E."/>
            <person name="Gao Y."/>
            <person name="Liu J."/>
            <person name="Shao H."/>
            <person name="Ye R."/>
            <person name="Li L."/>
            <person name="Wei W."/>
            <person name="Wang X."/>
            <person name="Wang C."/>
            <person name="Huo Q."/>
            <person name="Li W."/>
            <person name="Guo W."/>
            <person name="Chen H."/>
            <person name="Chen S."/>
            <person name="Zhou L."/>
            <person name="Zhou L."/>
            <person name="Ni X."/>
            <person name="Tian J."/>
            <person name="Zhou Y."/>
            <person name="Sheng Y."/>
            <person name="Liu T."/>
            <person name="Pan Y."/>
            <person name="Xia L."/>
            <person name="Li J."/>
            <person name="Zhao F."/>
            <person name="Cao W."/>
        </authorList>
    </citation>
    <scope>NUCLEOTIDE SEQUENCE</scope>
    <source>
        <strain evidence="2">Rmic-2018</strain>
        <tissue evidence="2">Larvae</tissue>
    </source>
</reference>
<evidence type="ECO:0000313" key="3">
    <source>
        <dbReference type="Proteomes" id="UP000821866"/>
    </source>
</evidence>
<name>A0A9J6ERU6_RHIMP</name>
<dbReference type="Proteomes" id="UP000821866">
    <property type="component" value="Chromosome 10"/>
</dbReference>
<dbReference type="EMBL" id="JABSTU010000002">
    <property type="protein sequence ID" value="KAH8036892.1"/>
    <property type="molecule type" value="Genomic_DNA"/>
</dbReference>
<dbReference type="VEuPathDB" id="VectorBase:LOC119167442"/>
<protein>
    <recommendedName>
        <fullName evidence="1">PiggyBac transposable element-derived protein domain-containing protein</fullName>
    </recommendedName>
</protein>
<comment type="caution">
    <text evidence="2">The sequence shown here is derived from an EMBL/GenBank/DDBJ whole genome shotgun (WGS) entry which is preliminary data.</text>
</comment>
<proteinExistence type="predicted"/>
<keyword evidence="3" id="KW-1185">Reference proteome</keyword>
<dbReference type="PANTHER" id="PTHR47272:SF1">
    <property type="entry name" value="PIGGYBAC TRANSPOSABLE ELEMENT-DERIVED PROTEIN 3-LIKE"/>
    <property type="match status" value="1"/>
</dbReference>
<dbReference type="Pfam" id="PF13843">
    <property type="entry name" value="DDE_Tnp_1_7"/>
    <property type="match status" value="1"/>
</dbReference>
<feature type="domain" description="PiggyBac transposable element-derived protein" evidence="1">
    <location>
        <begin position="120"/>
        <end position="479"/>
    </location>
</feature>
<sequence>MMVMCDFLSPGLEDHASKRQKVDDATAEEILMRISNGDISDGDFSDDELEAENEENIPANGQVTASTTTAALPARPDATVSSNAPAASTKAEFKWVKKDFAPSDVDCHYNPEVASTCQQPLVYFSKYFTEQIFEDLAEFTNRYVLQRDGAVLATTKEEIKIFFGMLMLMGVLKYPRVRMYWQTATRIPAIADSMGVKRFFKIRGALHISDANEERDPNSQDKFWKVRPLLEAVRSRCLQLVPLEQNSIDEQMVPFTGRIAAKQFVKGKPNPEGVKVFVRCSFDGLAHDFEFYQGKGTGVSKEHAHLGLGGSVVMRLVESLPKAQNIKCYMDNYFTSVKLFLELKKIGILASGTIRGNRLAGCVMKTDKEMKKEGRGSYDERVSQNDEVVLVRWQDNGTVNMASTHLGVGNIGTVRRWSESQKVHVDIDCPEVVLDYNKYMGGVDKLDFIMSLYPMRTRTKKWPVRVISHFASFALSNSWLEYLRDANKAGLLRKETLDMMAFQTDVANCLLNSNKPQKKRGRPSNDNSRTVKKKCDAVPYATDGTFLREPIVFVRAIHELRQRDEPDGGRERVRLLLQQLHSPSEAMRALLNPHAVDAFVARLLSDELLVLRRLKNAIGSSGDNGNRLDKLPIKFMESVTAPLPGATWLRLLRHVLNGTSVTVSENDLVFVVNSRLLSIIAKLMVTLHNRLLDQVALWFLQLHADLLPIQPRYMLDRTLFCHAAVELRFGLVVRAEHEANQATTHTREIETLSTASEYYTAAAMITRIRLGRSFVPVPIAPSTALAGPAGAAASPAARPLVGVLWPSATVETAPPLSASPSDGMRCVRQFCIREIVRIFGDVFLPLWVALTRRLRWLRARTDDCKGPYLWICGRG</sequence>